<accession>A0A848DFX5</accession>
<protein>
    <recommendedName>
        <fullName evidence="5">Small secreted hydrophilic protein</fullName>
    </recommendedName>
</protein>
<keyword evidence="4" id="KW-1185">Reference proteome</keyword>
<evidence type="ECO:0000256" key="2">
    <source>
        <dbReference type="SAM" id="SignalP"/>
    </source>
</evidence>
<feature type="signal peptide" evidence="2">
    <location>
        <begin position="1"/>
        <end position="29"/>
    </location>
</feature>
<feature type="region of interest" description="Disordered" evidence="1">
    <location>
        <begin position="31"/>
        <end position="104"/>
    </location>
</feature>
<feature type="compositionally biased region" description="Acidic residues" evidence="1">
    <location>
        <begin position="72"/>
        <end position="104"/>
    </location>
</feature>
<dbReference type="EMBL" id="JAAXKZ010000020">
    <property type="protein sequence ID" value="NMH91552.1"/>
    <property type="molecule type" value="Genomic_DNA"/>
</dbReference>
<evidence type="ECO:0000313" key="3">
    <source>
        <dbReference type="EMBL" id="NMH91552.1"/>
    </source>
</evidence>
<reference evidence="3 4" key="1">
    <citation type="submission" date="2020-04" db="EMBL/GenBank/DDBJ databases">
        <authorList>
            <person name="Klaysubun C."/>
            <person name="Duangmal K."/>
            <person name="Lipun K."/>
        </authorList>
    </citation>
    <scope>NUCLEOTIDE SEQUENCE [LARGE SCALE GENOMIC DNA]</scope>
    <source>
        <strain evidence="3 4">DSM 45300</strain>
    </source>
</reference>
<gene>
    <name evidence="3" type="ORF">HF519_08125</name>
</gene>
<organism evidence="3 4">
    <name type="scientific">Pseudonocardia bannensis</name>
    <dbReference type="NCBI Taxonomy" id="630973"/>
    <lineage>
        <taxon>Bacteria</taxon>
        <taxon>Bacillati</taxon>
        <taxon>Actinomycetota</taxon>
        <taxon>Actinomycetes</taxon>
        <taxon>Pseudonocardiales</taxon>
        <taxon>Pseudonocardiaceae</taxon>
        <taxon>Pseudonocardia</taxon>
    </lineage>
</organism>
<evidence type="ECO:0008006" key="5">
    <source>
        <dbReference type="Google" id="ProtNLM"/>
    </source>
</evidence>
<evidence type="ECO:0000313" key="4">
    <source>
        <dbReference type="Proteomes" id="UP000586918"/>
    </source>
</evidence>
<keyword evidence="2" id="KW-0732">Signal</keyword>
<dbReference type="RefSeq" id="WP_169411734.1">
    <property type="nucleotide sequence ID" value="NZ_JAAXKZ010000020.1"/>
</dbReference>
<feature type="chain" id="PRO_5032867203" description="Small secreted hydrophilic protein" evidence="2">
    <location>
        <begin position="30"/>
        <end position="104"/>
    </location>
</feature>
<evidence type="ECO:0000256" key="1">
    <source>
        <dbReference type="SAM" id="MobiDB-lite"/>
    </source>
</evidence>
<dbReference type="AlphaFoldDB" id="A0A848DFX5"/>
<dbReference type="Proteomes" id="UP000586918">
    <property type="component" value="Unassembled WGS sequence"/>
</dbReference>
<comment type="caution">
    <text evidence="3">The sequence shown here is derived from an EMBL/GenBank/DDBJ whole genome shotgun (WGS) entry which is preliminary data.</text>
</comment>
<name>A0A848DFX5_9PSEU</name>
<sequence length="104" mass="10052">MQRPATWKIITVGAALSGLGLAGAGVAFADSGPGAATDIAPISVSSADPGSAPAQSGAVDLSPESADSPLESVDDSVDSPFDSPDDASPDDTPGDSPDDIPGDD</sequence>
<proteinExistence type="predicted"/>